<evidence type="ECO:0000256" key="7">
    <source>
        <dbReference type="ARBA" id="ARBA00022741"/>
    </source>
</evidence>
<feature type="transmembrane region" description="Helical" evidence="15">
    <location>
        <begin position="299"/>
        <end position="324"/>
    </location>
</feature>
<dbReference type="Proteomes" id="UP000554286">
    <property type="component" value="Unassembled WGS sequence"/>
</dbReference>
<evidence type="ECO:0000256" key="11">
    <source>
        <dbReference type="ARBA" id="ARBA00023012"/>
    </source>
</evidence>
<evidence type="ECO:0000256" key="4">
    <source>
        <dbReference type="ARBA" id="ARBA00022553"/>
    </source>
</evidence>
<evidence type="ECO:0000256" key="15">
    <source>
        <dbReference type="SAM" id="Phobius"/>
    </source>
</evidence>
<reference evidence="20 21" key="1">
    <citation type="submission" date="2020-08" db="EMBL/GenBank/DDBJ databases">
        <title>Genome sequencing of Purple Non-Sulfur Bacteria from various extreme environments.</title>
        <authorList>
            <person name="Mayer M."/>
        </authorList>
    </citation>
    <scope>NUCLEOTIDE SEQUENCE [LARGE SCALE GENOMIC DNA]</scope>
    <source>
        <strain evidence="20 21">JA131</strain>
    </source>
</reference>
<dbReference type="SMART" id="SM00304">
    <property type="entry name" value="HAMP"/>
    <property type="match status" value="1"/>
</dbReference>
<keyword evidence="10 15" id="KW-1133">Transmembrane helix</keyword>
<dbReference type="Gene3D" id="3.30.565.10">
    <property type="entry name" value="Histidine kinase-like ATPase, C-terminal domain"/>
    <property type="match status" value="1"/>
</dbReference>
<evidence type="ECO:0000313" key="21">
    <source>
        <dbReference type="Proteomes" id="UP000554286"/>
    </source>
</evidence>
<dbReference type="InterPro" id="IPR000014">
    <property type="entry name" value="PAS"/>
</dbReference>
<dbReference type="PROSITE" id="PS50112">
    <property type="entry name" value="PAS"/>
    <property type="match status" value="1"/>
</dbReference>
<dbReference type="PROSITE" id="PS50113">
    <property type="entry name" value="PAC"/>
    <property type="match status" value="1"/>
</dbReference>
<keyword evidence="4" id="KW-0597">Phosphoprotein</keyword>
<dbReference type="PROSITE" id="PS50109">
    <property type="entry name" value="HIS_KIN"/>
    <property type="match status" value="1"/>
</dbReference>
<dbReference type="PRINTS" id="PR00344">
    <property type="entry name" value="BCTRLSENSOR"/>
</dbReference>
<keyword evidence="12 13" id="KW-0472">Membrane</keyword>
<dbReference type="InterPro" id="IPR000700">
    <property type="entry name" value="PAS-assoc_C"/>
</dbReference>
<dbReference type="RefSeq" id="WP_246422606.1">
    <property type="nucleotide sequence ID" value="NZ_JACIGK010000005.1"/>
</dbReference>
<dbReference type="InterPro" id="IPR003661">
    <property type="entry name" value="HisK_dim/P_dom"/>
</dbReference>
<comment type="caution">
    <text evidence="20">The sequence shown here is derived from an EMBL/GenBank/DDBJ whole genome shotgun (WGS) entry which is preliminary data.</text>
</comment>
<dbReference type="InterPro" id="IPR036097">
    <property type="entry name" value="HisK_dim/P_sf"/>
</dbReference>
<name>A0A7W6W8Y5_9PROT</name>
<comment type="catalytic activity">
    <reaction evidence="1 13">
        <text>ATP + protein L-histidine = ADP + protein N-phospho-L-histidine.</text>
        <dbReference type="EC" id="2.7.13.3"/>
    </reaction>
</comment>
<dbReference type="PANTHER" id="PTHR43065">
    <property type="entry name" value="SENSOR HISTIDINE KINASE"/>
    <property type="match status" value="1"/>
</dbReference>
<dbReference type="InterPro" id="IPR003594">
    <property type="entry name" value="HATPase_dom"/>
</dbReference>
<dbReference type="SUPFAM" id="SSF158472">
    <property type="entry name" value="HAMP domain-like"/>
    <property type="match status" value="1"/>
</dbReference>
<feature type="transmembrane region" description="Helical" evidence="15">
    <location>
        <begin position="101"/>
        <end position="126"/>
    </location>
</feature>
<dbReference type="InterPro" id="IPR013656">
    <property type="entry name" value="PAS_4"/>
</dbReference>
<evidence type="ECO:0000313" key="20">
    <source>
        <dbReference type="EMBL" id="MBB4265339.1"/>
    </source>
</evidence>
<keyword evidence="21" id="KW-1185">Reference proteome</keyword>
<sequence>MSGSSSLTFNRRLMRFGLWARRIRLTRALTWVLAVAAVLSVGATVVALGGFGPTVTDPSVMLVLLNVNLVIMLALGVLVARRLVKVWAARRSGGAGSRLHVRLVVLFGVLAVTPAILTSVFSVLMFQVGVQGWFSSRVSTAVNESQRVAQAYLREHQQAIAGEVLAMANDLNRDWLRVSRNPSFLNNFLATQASLRNLTEAVIFAKDGKVIARAGYIYSLQFEEVPFWAMDRADGGEVALLTGENEDRVRGLVRLESLSPLYLFVGRFVDPEVLGAIESTEQAAVEYRALEGRRSSYEFTLSMIFVMASLLLLLAAIAVGLTMATRLAQPIMALIDAADRVRQGNLRVRVKEIAANDEVASLSRAFNRMTEQLDAQHKSLTHANQELDERRRFTETVLAGVSAGVIALDRDGRVTLFNRSASELLGENLDGWVGQPADGLFGQIGDLMAQIRARPDRPAQAEVSYVQGGHTLTLLARLGAERDEDGGILGFVLTFDDITELQQAQRMAAWADVARRIAHEIKNPLTPIQLSAERLKRRYLRQLSQDQDTFVQCTDTIVRHVSDIGQMVDEFSAFARMPAPTMRLEVVGSIVRQAVVLQRTAYPRIAFRVAIPEAPVRLRCDTRQVTQALTNLLKNAVEGIDARREKEKDQAPAGEIVVSLAERDTSVVIVVEDNGKGLPPTDRDRLTEPYVTTRSKGTGLGLAIVKKILEDHGGALVLGDGVQGGARVSLVFPRPAEAAVDPESDGTVAAAGAPKDGPGDPQAAAPALDGRAPADRQDALIETKGATTIDATRSGG</sequence>
<feature type="domain" description="Histidine kinase" evidence="16">
    <location>
        <begin position="516"/>
        <end position="736"/>
    </location>
</feature>
<dbReference type="InterPro" id="IPR017232">
    <property type="entry name" value="NtrY"/>
</dbReference>
<feature type="region of interest" description="Disordered" evidence="14">
    <location>
        <begin position="738"/>
        <end position="796"/>
    </location>
</feature>
<feature type="compositionally biased region" description="Basic and acidic residues" evidence="14">
    <location>
        <begin position="772"/>
        <end position="781"/>
    </location>
</feature>
<dbReference type="GO" id="GO:0005886">
    <property type="term" value="C:plasma membrane"/>
    <property type="evidence" value="ECO:0007669"/>
    <property type="project" value="UniProtKB-SubCell"/>
</dbReference>
<keyword evidence="9 13" id="KW-0067">ATP-binding</keyword>
<dbReference type="Gene3D" id="3.30.450.20">
    <property type="entry name" value="PAS domain"/>
    <property type="match status" value="1"/>
</dbReference>
<organism evidence="20 21">
    <name type="scientific">Roseospira visakhapatnamensis</name>
    <dbReference type="NCBI Taxonomy" id="390880"/>
    <lineage>
        <taxon>Bacteria</taxon>
        <taxon>Pseudomonadati</taxon>
        <taxon>Pseudomonadota</taxon>
        <taxon>Alphaproteobacteria</taxon>
        <taxon>Rhodospirillales</taxon>
        <taxon>Rhodospirillaceae</taxon>
        <taxon>Roseospira</taxon>
    </lineage>
</organism>
<evidence type="ECO:0000259" key="19">
    <source>
        <dbReference type="PROSITE" id="PS50885"/>
    </source>
</evidence>
<dbReference type="InterPro" id="IPR036890">
    <property type="entry name" value="HATPase_C_sf"/>
</dbReference>
<evidence type="ECO:0000259" key="16">
    <source>
        <dbReference type="PROSITE" id="PS50109"/>
    </source>
</evidence>
<keyword evidence="11 13" id="KW-0902">Two-component regulatory system</keyword>
<feature type="transmembrane region" description="Helical" evidence="15">
    <location>
        <begin position="59"/>
        <end position="80"/>
    </location>
</feature>
<dbReference type="SUPFAM" id="SSF47384">
    <property type="entry name" value="Homodimeric domain of signal transducing histidine kinase"/>
    <property type="match status" value="1"/>
</dbReference>
<evidence type="ECO:0000256" key="8">
    <source>
        <dbReference type="ARBA" id="ARBA00022777"/>
    </source>
</evidence>
<evidence type="ECO:0000256" key="10">
    <source>
        <dbReference type="ARBA" id="ARBA00022989"/>
    </source>
</evidence>
<keyword evidence="3 13" id="KW-1003">Cell membrane</keyword>
<keyword evidence="8 13" id="KW-0418">Kinase</keyword>
<feature type="compositionally biased region" description="Polar residues" evidence="14">
    <location>
        <begin position="785"/>
        <end position="796"/>
    </location>
</feature>
<dbReference type="NCBIfam" id="TIGR00229">
    <property type="entry name" value="sensory_box"/>
    <property type="match status" value="1"/>
</dbReference>
<dbReference type="SMART" id="SM00387">
    <property type="entry name" value="HATPase_c"/>
    <property type="match status" value="1"/>
</dbReference>
<dbReference type="GO" id="GO:0005524">
    <property type="term" value="F:ATP binding"/>
    <property type="evidence" value="ECO:0007669"/>
    <property type="project" value="UniProtKB-UniRule"/>
</dbReference>
<dbReference type="Pfam" id="PF00672">
    <property type="entry name" value="HAMP"/>
    <property type="match status" value="1"/>
</dbReference>
<evidence type="ECO:0000256" key="3">
    <source>
        <dbReference type="ARBA" id="ARBA00022475"/>
    </source>
</evidence>
<evidence type="ECO:0000256" key="2">
    <source>
        <dbReference type="ARBA" id="ARBA00004651"/>
    </source>
</evidence>
<evidence type="ECO:0000256" key="9">
    <source>
        <dbReference type="ARBA" id="ARBA00022840"/>
    </source>
</evidence>
<comment type="subcellular location">
    <subcellularLocation>
        <location evidence="2 13">Cell membrane</location>
        <topology evidence="2 13">Multi-pass membrane protein</topology>
    </subcellularLocation>
</comment>
<evidence type="ECO:0000256" key="6">
    <source>
        <dbReference type="ARBA" id="ARBA00022692"/>
    </source>
</evidence>
<dbReference type="GO" id="GO:0009399">
    <property type="term" value="P:nitrogen fixation"/>
    <property type="evidence" value="ECO:0007669"/>
    <property type="project" value="UniProtKB-UniRule"/>
</dbReference>
<dbReference type="AlphaFoldDB" id="A0A7W6W8Y5"/>
<dbReference type="InterPro" id="IPR035965">
    <property type="entry name" value="PAS-like_dom_sf"/>
</dbReference>
<dbReference type="Pfam" id="PF02518">
    <property type="entry name" value="HATPase_c"/>
    <property type="match status" value="1"/>
</dbReference>
<feature type="compositionally biased region" description="Low complexity" evidence="14">
    <location>
        <begin position="749"/>
        <end position="771"/>
    </location>
</feature>
<feature type="domain" description="PAC" evidence="18">
    <location>
        <begin position="457"/>
        <end position="510"/>
    </location>
</feature>
<dbReference type="EMBL" id="JACIGK010000005">
    <property type="protein sequence ID" value="MBB4265339.1"/>
    <property type="molecule type" value="Genomic_DNA"/>
</dbReference>
<evidence type="ECO:0000259" key="18">
    <source>
        <dbReference type="PROSITE" id="PS50113"/>
    </source>
</evidence>
<dbReference type="InterPro" id="IPR003660">
    <property type="entry name" value="HAMP_dom"/>
</dbReference>
<dbReference type="Gene3D" id="6.10.340.10">
    <property type="match status" value="1"/>
</dbReference>
<dbReference type="EC" id="2.7.13.3" evidence="13"/>
<dbReference type="PROSITE" id="PS50885">
    <property type="entry name" value="HAMP"/>
    <property type="match status" value="1"/>
</dbReference>
<dbReference type="GO" id="GO:0000155">
    <property type="term" value="F:phosphorelay sensor kinase activity"/>
    <property type="evidence" value="ECO:0007669"/>
    <property type="project" value="InterPro"/>
</dbReference>
<feature type="domain" description="HAMP" evidence="19">
    <location>
        <begin position="325"/>
        <end position="378"/>
    </location>
</feature>
<dbReference type="Gene3D" id="1.10.287.130">
    <property type="match status" value="1"/>
</dbReference>
<dbReference type="Pfam" id="PF19312">
    <property type="entry name" value="NtrY_N"/>
    <property type="match status" value="1"/>
</dbReference>
<accession>A0A7W6W8Y5</accession>
<protein>
    <recommendedName>
        <fullName evidence="13">Nitrogen regulation protein</fullName>
        <ecNumber evidence="13">2.7.13.3</ecNumber>
    </recommendedName>
</protein>
<dbReference type="CDD" id="cd00130">
    <property type="entry name" value="PAS"/>
    <property type="match status" value="1"/>
</dbReference>
<dbReference type="PIRSF" id="PIRSF037532">
    <property type="entry name" value="STHK_NtrY"/>
    <property type="match status" value="1"/>
</dbReference>
<feature type="domain" description="PAS" evidence="17">
    <location>
        <begin position="390"/>
        <end position="435"/>
    </location>
</feature>
<evidence type="ECO:0000256" key="1">
    <source>
        <dbReference type="ARBA" id="ARBA00000085"/>
    </source>
</evidence>
<dbReference type="CDD" id="cd06225">
    <property type="entry name" value="HAMP"/>
    <property type="match status" value="1"/>
</dbReference>
<evidence type="ECO:0000256" key="14">
    <source>
        <dbReference type="SAM" id="MobiDB-lite"/>
    </source>
</evidence>
<dbReference type="CDD" id="cd00082">
    <property type="entry name" value="HisKA"/>
    <property type="match status" value="1"/>
</dbReference>
<keyword evidence="5 13" id="KW-0808">Transferase</keyword>
<dbReference type="Pfam" id="PF00512">
    <property type="entry name" value="HisKA"/>
    <property type="match status" value="1"/>
</dbReference>
<dbReference type="InterPro" id="IPR004358">
    <property type="entry name" value="Sig_transdc_His_kin-like_C"/>
</dbReference>
<dbReference type="Pfam" id="PF08448">
    <property type="entry name" value="PAS_4"/>
    <property type="match status" value="1"/>
</dbReference>
<keyword evidence="6 13" id="KW-0812">Transmembrane</keyword>
<keyword evidence="13" id="KW-0535">Nitrogen fixation</keyword>
<evidence type="ECO:0000259" key="17">
    <source>
        <dbReference type="PROSITE" id="PS50112"/>
    </source>
</evidence>
<dbReference type="SMART" id="SM00388">
    <property type="entry name" value="HisKA"/>
    <property type="match status" value="1"/>
</dbReference>
<dbReference type="SUPFAM" id="SSF55785">
    <property type="entry name" value="PYP-like sensor domain (PAS domain)"/>
    <property type="match status" value="1"/>
</dbReference>
<proteinExistence type="predicted"/>
<dbReference type="SUPFAM" id="SSF55874">
    <property type="entry name" value="ATPase domain of HSP90 chaperone/DNA topoisomerase II/histidine kinase"/>
    <property type="match status" value="1"/>
</dbReference>
<gene>
    <name evidence="20" type="ORF">GGD89_000957</name>
</gene>
<evidence type="ECO:0000256" key="13">
    <source>
        <dbReference type="PIRNR" id="PIRNR037532"/>
    </source>
</evidence>
<dbReference type="PANTHER" id="PTHR43065:SF10">
    <property type="entry name" value="PEROXIDE STRESS-ACTIVATED HISTIDINE KINASE MAK3"/>
    <property type="match status" value="1"/>
</dbReference>
<keyword evidence="7 13" id="KW-0547">Nucleotide-binding</keyword>
<evidence type="ECO:0000256" key="12">
    <source>
        <dbReference type="ARBA" id="ARBA00023136"/>
    </source>
</evidence>
<dbReference type="InterPro" id="IPR005467">
    <property type="entry name" value="His_kinase_dom"/>
</dbReference>
<dbReference type="InterPro" id="IPR045671">
    <property type="entry name" value="NtrY-like_N"/>
</dbReference>
<evidence type="ECO:0000256" key="5">
    <source>
        <dbReference type="ARBA" id="ARBA00022679"/>
    </source>
</evidence>